<proteinExistence type="predicted"/>
<dbReference type="EMBL" id="VXIS01000138">
    <property type="protein sequence ID" value="KAA8902027.1"/>
    <property type="molecule type" value="Genomic_DNA"/>
</dbReference>
<organism evidence="2 3">
    <name type="scientific">Sphaerosporella brunnea</name>
    <dbReference type="NCBI Taxonomy" id="1250544"/>
    <lineage>
        <taxon>Eukaryota</taxon>
        <taxon>Fungi</taxon>
        <taxon>Dikarya</taxon>
        <taxon>Ascomycota</taxon>
        <taxon>Pezizomycotina</taxon>
        <taxon>Pezizomycetes</taxon>
        <taxon>Pezizales</taxon>
        <taxon>Pyronemataceae</taxon>
        <taxon>Sphaerosporella</taxon>
    </lineage>
</organism>
<accession>A0A5J5ESX2</accession>
<gene>
    <name evidence="2" type="ORF">FN846DRAFT_1022604</name>
</gene>
<dbReference type="InParanoid" id="A0A5J5ESX2"/>
<feature type="region of interest" description="Disordered" evidence="1">
    <location>
        <begin position="59"/>
        <end position="130"/>
    </location>
</feature>
<feature type="compositionally biased region" description="Basic and acidic residues" evidence="1">
    <location>
        <begin position="77"/>
        <end position="86"/>
    </location>
</feature>
<dbReference type="AlphaFoldDB" id="A0A5J5ESX2"/>
<evidence type="ECO:0000313" key="3">
    <source>
        <dbReference type="Proteomes" id="UP000326924"/>
    </source>
</evidence>
<reference evidence="2 3" key="1">
    <citation type="submission" date="2019-09" db="EMBL/GenBank/DDBJ databases">
        <title>Draft genome of the ectomycorrhizal ascomycete Sphaerosporella brunnea.</title>
        <authorList>
            <consortium name="DOE Joint Genome Institute"/>
            <person name="Benucci G.M."/>
            <person name="Marozzi G."/>
            <person name="Antonielli L."/>
            <person name="Sanchez S."/>
            <person name="Marco P."/>
            <person name="Wang X."/>
            <person name="Falini L.B."/>
            <person name="Barry K."/>
            <person name="Haridas S."/>
            <person name="Lipzen A."/>
            <person name="Labutti K."/>
            <person name="Grigoriev I.V."/>
            <person name="Murat C."/>
            <person name="Martin F."/>
            <person name="Albertini E."/>
            <person name="Donnini D."/>
            <person name="Bonito G."/>
        </authorList>
    </citation>
    <scope>NUCLEOTIDE SEQUENCE [LARGE SCALE GENOMIC DNA]</scope>
    <source>
        <strain evidence="2 3">Sb_GMNB300</strain>
    </source>
</reference>
<sequence>MVVLWEQRLDDYDLLTPRHDRALYLKKRACATSLTSGVNSDANEPSQLELRAQLDVSRAFQNTRGSAEISRGGTPEPARETTLERRRMPRAGETTAPEVDEHDSGTEGDTESDGEEGSSPKRRKKKAGRL</sequence>
<comment type="caution">
    <text evidence="2">The sequence shown here is derived from an EMBL/GenBank/DDBJ whole genome shotgun (WGS) entry which is preliminary data.</text>
</comment>
<evidence type="ECO:0000313" key="2">
    <source>
        <dbReference type="EMBL" id="KAA8902027.1"/>
    </source>
</evidence>
<protein>
    <submittedName>
        <fullName evidence="2">Uncharacterized protein</fullName>
    </submittedName>
</protein>
<feature type="compositionally biased region" description="Acidic residues" evidence="1">
    <location>
        <begin position="98"/>
        <end position="116"/>
    </location>
</feature>
<feature type="compositionally biased region" description="Basic residues" evidence="1">
    <location>
        <begin position="120"/>
        <end position="130"/>
    </location>
</feature>
<dbReference type="Proteomes" id="UP000326924">
    <property type="component" value="Unassembled WGS sequence"/>
</dbReference>
<evidence type="ECO:0000256" key="1">
    <source>
        <dbReference type="SAM" id="MobiDB-lite"/>
    </source>
</evidence>
<keyword evidence="3" id="KW-1185">Reference proteome</keyword>
<name>A0A5J5ESX2_9PEZI</name>